<evidence type="ECO:0000256" key="8">
    <source>
        <dbReference type="HAMAP-Rule" id="MF_01937"/>
    </source>
</evidence>
<dbReference type="PIRSF" id="PIRSF005355">
    <property type="entry name" value="UBIAD1"/>
    <property type="match status" value="1"/>
</dbReference>
<proteinExistence type="inferred from homology"/>
<evidence type="ECO:0000313" key="10">
    <source>
        <dbReference type="EMBL" id="MBO8477052.1"/>
    </source>
</evidence>
<accession>A0A9D9IQV2</accession>
<dbReference type="GO" id="GO:0046428">
    <property type="term" value="F:1,4-dihydroxy-2-naphthoate polyprenyltransferase activity"/>
    <property type="evidence" value="ECO:0007669"/>
    <property type="project" value="UniProtKB-UniRule"/>
</dbReference>
<evidence type="ECO:0000256" key="6">
    <source>
        <dbReference type="ARBA" id="ARBA00022989"/>
    </source>
</evidence>
<dbReference type="EC" id="2.5.1.74" evidence="8 9"/>
<gene>
    <name evidence="8 10" type="primary">menA</name>
    <name evidence="10" type="ORF">IAB88_08685</name>
</gene>
<feature type="transmembrane region" description="Helical" evidence="8">
    <location>
        <begin position="173"/>
        <end position="191"/>
    </location>
</feature>
<organism evidence="10 11">
    <name type="scientific">Candidatus Limisoma faecipullorum</name>
    <dbReference type="NCBI Taxonomy" id="2840854"/>
    <lineage>
        <taxon>Bacteria</taxon>
        <taxon>Pseudomonadati</taxon>
        <taxon>Bacteroidota</taxon>
        <taxon>Bacteroidia</taxon>
        <taxon>Bacteroidales</taxon>
        <taxon>Candidatus Limisoma</taxon>
    </lineage>
</organism>
<dbReference type="GO" id="GO:0009234">
    <property type="term" value="P:menaquinone biosynthetic process"/>
    <property type="evidence" value="ECO:0007669"/>
    <property type="project" value="UniProtKB-UniRule"/>
</dbReference>
<dbReference type="Proteomes" id="UP000823598">
    <property type="component" value="Unassembled WGS sequence"/>
</dbReference>
<comment type="caution">
    <text evidence="10">The sequence shown here is derived from an EMBL/GenBank/DDBJ whole genome shotgun (WGS) entry which is preliminary data.</text>
</comment>
<evidence type="ECO:0000256" key="3">
    <source>
        <dbReference type="ARBA" id="ARBA00022475"/>
    </source>
</evidence>
<comment type="catalytic activity">
    <reaction evidence="8">
        <text>an all-trans-polyprenyl diphosphate + 1,4-dihydroxy-2-naphthoate + H(+) = a 2-demethylmenaquinol + CO2 + diphosphate</text>
        <dbReference type="Rhea" id="RHEA:26478"/>
        <dbReference type="Rhea" id="RHEA-COMP:9563"/>
        <dbReference type="Rhea" id="RHEA-COMP:9564"/>
        <dbReference type="ChEBI" id="CHEBI:11173"/>
        <dbReference type="ChEBI" id="CHEBI:15378"/>
        <dbReference type="ChEBI" id="CHEBI:16526"/>
        <dbReference type="ChEBI" id="CHEBI:33019"/>
        <dbReference type="ChEBI" id="CHEBI:55437"/>
        <dbReference type="ChEBI" id="CHEBI:58914"/>
        <dbReference type="EC" id="2.5.1.74"/>
    </reaction>
</comment>
<feature type="transmembrane region" description="Helical" evidence="8">
    <location>
        <begin position="212"/>
        <end position="231"/>
    </location>
</feature>
<dbReference type="InterPro" id="IPR000537">
    <property type="entry name" value="UbiA_prenyltransferase"/>
</dbReference>
<dbReference type="InterPro" id="IPR004657">
    <property type="entry name" value="MenA"/>
</dbReference>
<evidence type="ECO:0000256" key="2">
    <source>
        <dbReference type="ARBA" id="ARBA00022428"/>
    </source>
</evidence>
<comment type="subcellular location">
    <subcellularLocation>
        <location evidence="8">Cell membrane</location>
        <topology evidence="8">Multi-pass membrane protein</topology>
    </subcellularLocation>
    <subcellularLocation>
        <location evidence="1">Membrane</location>
        <topology evidence="1">Multi-pass membrane protein</topology>
    </subcellularLocation>
</comment>
<dbReference type="CDD" id="cd13962">
    <property type="entry name" value="PT_UbiA_UBIAD1"/>
    <property type="match status" value="1"/>
</dbReference>
<reference evidence="10" key="1">
    <citation type="submission" date="2020-10" db="EMBL/GenBank/DDBJ databases">
        <authorList>
            <person name="Gilroy R."/>
        </authorList>
    </citation>
    <scope>NUCLEOTIDE SEQUENCE</scope>
    <source>
        <strain evidence="10">6919</strain>
    </source>
</reference>
<comment type="pathway">
    <text evidence="8">Quinol/quinone metabolism; menaquinone biosynthesis; menaquinol from 1,4-dihydroxy-2-naphthoate: step 1/2.</text>
</comment>
<reference evidence="10" key="2">
    <citation type="journal article" date="2021" name="PeerJ">
        <title>Extensive microbial diversity within the chicken gut microbiome revealed by metagenomics and culture.</title>
        <authorList>
            <person name="Gilroy R."/>
            <person name="Ravi A."/>
            <person name="Getino M."/>
            <person name="Pursley I."/>
            <person name="Horton D.L."/>
            <person name="Alikhan N.F."/>
            <person name="Baker D."/>
            <person name="Gharbi K."/>
            <person name="Hall N."/>
            <person name="Watson M."/>
            <person name="Adriaenssens E.M."/>
            <person name="Foster-Nyarko E."/>
            <person name="Jarju S."/>
            <person name="Secka A."/>
            <person name="Antonio M."/>
            <person name="Oren A."/>
            <person name="Chaudhuri R.R."/>
            <person name="La Ragione R."/>
            <person name="Hildebrand F."/>
            <person name="Pallen M.J."/>
        </authorList>
    </citation>
    <scope>NUCLEOTIDE SEQUENCE</scope>
    <source>
        <strain evidence="10">6919</strain>
    </source>
</reference>
<keyword evidence="5 8" id="KW-0812">Transmembrane</keyword>
<evidence type="ECO:0000313" key="11">
    <source>
        <dbReference type="Proteomes" id="UP000823598"/>
    </source>
</evidence>
<sequence>MKWKSWIEATRLHTLPVSSAGVVMASGYAAMHGSFRWLPALLCFVFALLAQITSNYANEYYDYKNGSDKKGREGFRRGVTEGDITPAAMRRATFGTLALACCVGCCLIPFGGWQLIPVGVLIAVFALAYSAGPIPLSRVGLGDVAVLLFFGLVPVCLTFYLQTGTITEDVVCGSFAIGLMGVNVLIVNNYRDRDDDLEAGKRTTVVRFGKKTAIVAYLLFGYTAVVLTAPVWAVRNWFVVAPIAYLLMHRATWGRIRRSSGSALNPLLGATARNMLIYTILLTICAAIA</sequence>
<dbReference type="InterPro" id="IPR026046">
    <property type="entry name" value="UBIAD1"/>
</dbReference>
<feature type="transmembrane region" description="Helical" evidence="8">
    <location>
        <begin position="12"/>
        <end position="31"/>
    </location>
</feature>
<feature type="transmembrane region" description="Helical" evidence="8">
    <location>
        <begin position="144"/>
        <end position="161"/>
    </location>
</feature>
<evidence type="ECO:0000256" key="4">
    <source>
        <dbReference type="ARBA" id="ARBA00022679"/>
    </source>
</evidence>
<keyword evidence="6 8" id="KW-1133">Transmembrane helix</keyword>
<comment type="similarity">
    <text evidence="8">Belongs to the MenA family. Type 1 subfamily.</text>
</comment>
<evidence type="ECO:0000256" key="9">
    <source>
        <dbReference type="NCBIfam" id="TIGR00751"/>
    </source>
</evidence>
<evidence type="ECO:0000256" key="1">
    <source>
        <dbReference type="ARBA" id="ARBA00004141"/>
    </source>
</evidence>
<dbReference type="Gene3D" id="1.10.357.140">
    <property type="entry name" value="UbiA prenyltransferase"/>
    <property type="match status" value="1"/>
</dbReference>
<keyword evidence="7 8" id="KW-0472">Membrane</keyword>
<dbReference type="AlphaFoldDB" id="A0A9D9IQV2"/>
<name>A0A9D9IQV2_9BACT</name>
<dbReference type="GO" id="GO:0042371">
    <property type="term" value="P:vitamin K biosynthetic process"/>
    <property type="evidence" value="ECO:0007669"/>
    <property type="project" value="TreeGrafter"/>
</dbReference>
<dbReference type="GO" id="GO:0005886">
    <property type="term" value="C:plasma membrane"/>
    <property type="evidence" value="ECO:0007669"/>
    <property type="project" value="UniProtKB-SubCell"/>
</dbReference>
<protein>
    <recommendedName>
        <fullName evidence="8 9">1,4-dihydroxy-2-naphthoate octaprenyltransferase</fullName>
        <shortName evidence="8">DHNA-octaprenyltransferase</shortName>
        <ecNumber evidence="8 9">2.5.1.74</ecNumber>
    </recommendedName>
</protein>
<dbReference type="InterPro" id="IPR044878">
    <property type="entry name" value="UbiA_sf"/>
</dbReference>
<keyword evidence="3 8" id="KW-1003">Cell membrane</keyword>
<dbReference type="Pfam" id="PF01040">
    <property type="entry name" value="UbiA"/>
    <property type="match status" value="1"/>
</dbReference>
<keyword evidence="2 8" id="KW-0474">Menaquinone biosynthesis</keyword>
<dbReference type="Gene3D" id="1.20.120.1780">
    <property type="entry name" value="UbiA prenyltransferase"/>
    <property type="match status" value="1"/>
</dbReference>
<feature type="transmembrane region" description="Helical" evidence="8">
    <location>
        <begin position="37"/>
        <end position="57"/>
    </location>
</feature>
<keyword evidence="4 8" id="KW-0808">Transferase</keyword>
<feature type="transmembrane region" description="Helical" evidence="8">
    <location>
        <begin position="92"/>
        <end position="110"/>
    </location>
</feature>
<evidence type="ECO:0000256" key="7">
    <source>
        <dbReference type="ARBA" id="ARBA00023136"/>
    </source>
</evidence>
<feature type="transmembrane region" description="Helical" evidence="8">
    <location>
        <begin position="116"/>
        <end position="132"/>
    </location>
</feature>
<comment type="function">
    <text evidence="8">Conversion of 1,4-dihydroxy-2-naphthoate (DHNA) to demethylmenaquinone (DMK).</text>
</comment>
<dbReference type="NCBIfam" id="TIGR00751">
    <property type="entry name" value="menA"/>
    <property type="match status" value="1"/>
</dbReference>
<dbReference type="EMBL" id="JADIMC010000099">
    <property type="protein sequence ID" value="MBO8477052.1"/>
    <property type="molecule type" value="Genomic_DNA"/>
</dbReference>
<dbReference type="HAMAP" id="MF_01937">
    <property type="entry name" value="MenA_1"/>
    <property type="match status" value="1"/>
</dbReference>
<dbReference type="PANTHER" id="PTHR13929:SF0">
    <property type="entry name" value="UBIA PRENYLTRANSFERASE DOMAIN-CONTAINING PROTEIN 1"/>
    <property type="match status" value="1"/>
</dbReference>
<dbReference type="PANTHER" id="PTHR13929">
    <property type="entry name" value="1,4-DIHYDROXY-2-NAPHTHOATE OCTAPRENYLTRANSFERASE"/>
    <property type="match status" value="1"/>
</dbReference>
<evidence type="ECO:0000256" key="5">
    <source>
        <dbReference type="ARBA" id="ARBA00022692"/>
    </source>
</evidence>